<keyword evidence="8 12" id="KW-0472">Membrane</keyword>
<feature type="compositionally biased region" description="Basic residues" evidence="11">
    <location>
        <begin position="1247"/>
        <end position="1271"/>
    </location>
</feature>
<evidence type="ECO:0008006" key="17">
    <source>
        <dbReference type="Google" id="ProtNLM"/>
    </source>
</evidence>
<dbReference type="OrthoDB" id="272303at2759"/>
<feature type="compositionally biased region" description="Basic and acidic residues" evidence="11">
    <location>
        <begin position="1234"/>
        <end position="1244"/>
    </location>
</feature>
<feature type="region of interest" description="Disordered" evidence="11">
    <location>
        <begin position="1223"/>
        <end position="1272"/>
    </location>
</feature>
<proteinExistence type="inferred from homology"/>
<evidence type="ECO:0000313" key="15">
    <source>
        <dbReference type="EMBL" id="KAD4178361.1"/>
    </source>
</evidence>
<evidence type="ECO:0000256" key="7">
    <source>
        <dbReference type="ARBA" id="ARBA00023121"/>
    </source>
</evidence>
<comment type="caution">
    <text evidence="15">The sequence shown here is derived from an EMBL/GenBank/DDBJ whole genome shotgun (WGS) entry which is preliminary data.</text>
</comment>
<dbReference type="InterPro" id="IPR040326">
    <property type="entry name" value="HAP2/GCS1"/>
</dbReference>
<dbReference type="InterPro" id="IPR038635">
    <property type="entry name" value="CCR4-NOT_su2/3/5_C_sf"/>
</dbReference>
<dbReference type="Gene3D" id="2.30.30.1020">
    <property type="entry name" value="CCR4-NOT complex subunit 2/3/5, C-terminal domain"/>
    <property type="match status" value="1"/>
</dbReference>
<evidence type="ECO:0000256" key="4">
    <source>
        <dbReference type="ARBA" id="ARBA00022692"/>
    </source>
</evidence>
<evidence type="ECO:0000256" key="11">
    <source>
        <dbReference type="SAM" id="MobiDB-lite"/>
    </source>
</evidence>
<comment type="subcellular location">
    <subcellularLocation>
        <location evidence="1">Cell membrane</location>
        <topology evidence="1">Single-pass type I membrane protein</topology>
    </subcellularLocation>
</comment>
<gene>
    <name evidence="15" type="ORF">E3N88_26952</name>
</gene>
<dbReference type="GO" id="GO:0005886">
    <property type="term" value="C:plasma membrane"/>
    <property type="evidence" value="ECO:0007669"/>
    <property type="project" value="UniProtKB-SubCell"/>
</dbReference>
<organism evidence="15 16">
    <name type="scientific">Mikania micrantha</name>
    <name type="common">bitter vine</name>
    <dbReference type="NCBI Taxonomy" id="192012"/>
    <lineage>
        <taxon>Eukaryota</taxon>
        <taxon>Viridiplantae</taxon>
        <taxon>Streptophyta</taxon>
        <taxon>Embryophyta</taxon>
        <taxon>Tracheophyta</taxon>
        <taxon>Spermatophyta</taxon>
        <taxon>Magnoliopsida</taxon>
        <taxon>eudicotyledons</taxon>
        <taxon>Gunneridae</taxon>
        <taxon>Pentapetalae</taxon>
        <taxon>asterids</taxon>
        <taxon>campanulids</taxon>
        <taxon>Asterales</taxon>
        <taxon>Asteraceae</taxon>
        <taxon>Asteroideae</taxon>
        <taxon>Heliantheae alliance</taxon>
        <taxon>Eupatorieae</taxon>
        <taxon>Mikania</taxon>
    </lineage>
</organism>
<reference evidence="15 16" key="1">
    <citation type="submission" date="2019-05" db="EMBL/GenBank/DDBJ databases">
        <title>Mikania micrantha, genome provides insights into the molecular mechanism of rapid growth.</title>
        <authorList>
            <person name="Liu B."/>
        </authorList>
    </citation>
    <scope>NUCLEOTIDE SEQUENCE [LARGE SCALE GENOMIC DNA]</scope>
    <source>
        <strain evidence="15">NLD-2019</strain>
        <tissue evidence="15">Leaf</tissue>
    </source>
</reference>
<dbReference type="GO" id="GO:0006355">
    <property type="term" value="P:regulation of DNA-templated transcription"/>
    <property type="evidence" value="ECO:0007669"/>
    <property type="project" value="InterPro"/>
</dbReference>
<dbReference type="PANTHER" id="PTHR31764">
    <property type="entry name" value="PROTEIN HAPLESS 2"/>
    <property type="match status" value="1"/>
</dbReference>
<evidence type="ECO:0000256" key="9">
    <source>
        <dbReference type="ARBA" id="ARBA00023157"/>
    </source>
</evidence>
<evidence type="ECO:0000259" key="14">
    <source>
        <dbReference type="Pfam" id="PF10699"/>
    </source>
</evidence>
<sequence length="1354" mass="152160">MNGSTSTFPDATGRAFTTAFSSQLGSSAADMNHNDAIGVLKISISTHLFLIDFLNSLHSLCKDVLGLRSINGNFNIPSMPGAYSSRNSGLNGVQPPAGSLSTGRYAVNNVPVALSLQSAASSLGLSGISNNGGIGQSIGNREQIMSSMAMGNLVSGGNIGRSLSSGGLNMPGVASRLNLTTPQMASLLGNSYSGVGGPLSQNQFQAGNNHLSSMALLSELNRDHSFDMNDFPQLSGHLSSAGGSQRLGGLARRQNASFMQQNQEFSIQNEDFPALPGYKGGNEFPVNIHQKEQLHDNAVSMMQSQQHLPVGRSTVFSLGGAYSPQQQQHVPINGGGSYLPANTQDLHFHGSEARNSGMHATGSRPVNLSTTASGGGSYDQLMQQYQHFQKQSQIRLVNPLRDQDVKSAPTSQSVADRFGLLGLLNVIRMNNPDLTPLALGIDLMSLGLNLNSPDNLYKKFSSPWSDESAKGDPHYSIPDCFNTKQPSPLNQDCFSRFSTETLFYIFYSMPKDEAQLFAANELYNRRWFYHKELRLWFSRAPNMELLVKKSTFERGCYYCFDPNTWETIRKDNLVIQYDMVEDRPVVPRHHAIQFYIRLRVEDRDGILDGTRGAIDMLLVIICFILYHHFVNADVKILSKSKLEKCERSAANAPLNCTKKIVIDMAVPSEASGKEASIVAEVSEVEEKSSDSSIKTLRNPPVITINKSAAYAQYELTYIRDVPYRPEELYVKTRKCEPYAGANIVQYCESLRDERGRIIEHTQPTCCPCGKWRRVPSSCGNFVNKMRKGKTNTAHCLRFPGDWFHVFGIGQHSVGFNIRISVKTGPKTSEVIIGPNNRTASSLDNFLRVNLVGDFVGYNSIPSFENFFLVIPRQGSQGRPQNLGRDFSKWMLLERVRFTLDGLECDKIGVSYEAFNNQPNFCSAPFMSCLHNQLWNFWDADQNRIKRNQVPLYDVLGRFERINEHPDARSHSFSIGIDEVVNSNLLIELSADDIEYVYQRSPGNIISITIPTFEALTQYGTATIATNNTGEVEASYSLTVVLLTLIIEQFFIMKKNEVVTRNFKVRSSTDQAARYVCTAILKDSDYHETDRAECQFTTTATILDNGTQIPWERPKNGGIKGFFESLEEFWHTLWEGMVDFITGKTCSRIKCSGFFDFHCHIRHICMGWMLLFILFLAVFPTVILLIWLLHETGVFDPFYDWWEDNFWDDERKIQHIKKHRLDDWDKHPKKKSKHHADDTHKRESQQKGVHHAHKHNHPEHHHVKREKHKHERIKGSSFTQHPLYVNKGGDDIVGERRWIKEREVTEEVNKYSRHEAGTEKTTHKHGHATNMSVKIVSKLVIDSKSIKSKSIASKE</sequence>
<evidence type="ECO:0000256" key="12">
    <source>
        <dbReference type="SAM" id="Phobius"/>
    </source>
</evidence>
<keyword evidence="4 12" id="KW-0812">Transmembrane</keyword>
<keyword evidence="16" id="KW-1185">Reference proteome</keyword>
<evidence type="ECO:0000256" key="3">
    <source>
        <dbReference type="ARBA" id="ARBA00022475"/>
    </source>
</evidence>
<evidence type="ECO:0000256" key="5">
    <source>
        <dbReference type="ARBA" id="ARBA00022729"/>
    </source>
</evidence>
<evidence type="ECO:0000256" key="8">
    <source>
        <dbReference type="ARBA" id="ARBA00023136"/>
    </source>
</evidence>
<evidence type="ECO:0000256" key="10">
    <source>
        <dbReference type="ARBA" id="ARBA00023279"/>
    </source>
</evidence>
<accession>A0A5N6MVY9</accession>
<evidence type="ECO:0000259" key="13">
    <source>
        <dbReference type="Pfam" id="PF04153"/>
    </source>
</evidence>
<keyword evidence="6 12" id="KW-1133">Transmembrane helix</keyword>
<dbReference type="InterPro" id="IPR007282">
    <property type="entry name" value="NOT2/3/5_C"/>
</dbReference>
<evidence type="ECO:0000313" key="16">
    <source>
        <dbReference type="Proteomes" id="UP000326396"/>
    </source>
</evidence>
<dbReference type="Pfam" id="PF10699">
    <property type="entry name" value="HAP2-GCS1"/>
    <property type="match status" value="1"/>
</dbReference>
<dbReference type="Pfam" id="PF04153">
    <property type="entry name" value="NOT2_3_5_C"/>
    <property type="match status" value="1"/>
</dbReference>
<dbReference type="InterPro" id="IPR018928">
    <property type="entry name" value="HAP2/GCS1_dom"/>
</dbReference>
<evidence type="ECO:0000256" key="2">
    <source>
        <dbReference type="ARBA" id="ARBA00010929"/>
    </source>
</evidence>
<dbReference type="GO" id="GO:0008289">
    <property type="term" value="F:lipid binding"/>
    <property type="evidence" value="ECO:0007669"/>
    <property type="project" value="UniProtKB-KW"/>
</dbReference>
<name>A0A5N6MVY9_9ASTR</name>
<feature type="domain" description="Generative cell specific-1/HAP2" evidence="14">
    <location>
        <begin position="654"/>
        <end position="1165"/>
    </location>
</feature>
<keyword evidence="9" id="KW-1015">Disulfide bond</keyword>
<keyword evidence="3" id="KW-1003">Cell membrane</keyword>
<keyword evidence="5" id="KW-0732">Signal</keyword>
<dbReference type="EMBL" id="SZYD01000014">
    <property type="protein sequence ID" value="KAD4178361.1"/>
    <property type="molecule type" value="Genomic_DNA"/>
</dbReference>
<evidence type="ECO:0000256" key="1">
    <source>
        <dbReference type="ARBA" id="ARBA00004251"/>
    </source>
</evidence>
<protein>
    <recommendedName>
        <fullName evidence="17">NOT2/NOT3/NOT5 C-terminal domain-containing protein</fullName>
    </recommendedName>
</protein>
<keyword evidence="7" id="KW-0446">Lipid-binding</keyword>
<evidence type="ECO:0000256" key="6">
    <source>
        <dbReference type="ARBA" id="ARBA00022989"/>
    </source>
</evidence>
<keyword evidence="10" id="KW-0278">Fertilization</keyword>
<comment type="similarity">
    <text evidence="2">Belongs to the HAP2/GCS1 family.</text>
</comment>
<feature type="transmembrane region" description="Helical" evidence="12">
    <location>
        <begin position="1167"/>
        <end position="1188"/>
    </location>
</feature>
<dbReference type="Proteomes" id="UP000326396">
    <property type="component" value="Linkage Group LG4"/>
</dbReference>
<feature type="domain" description="NOT2/NOT3/NOT5 C-terminal" evidence="13">
    <location>
        <begin position="457"/>
        <end position="579"/>
    </location>
</feature>
<dbReference type="PANTHER" id="PTHR31764:SF0">
    <property type="entry name" value="GENERATIVE CELL SPECIFIC-1_HAP2 DOMAIN-CONTAINING PROTEIN"/>
    <property type="match status" value="1"/>
</dbReference>